<dbReference type="Proteomes" id="UP000515123">
    <property type="component" value="Linkage group 17"/>
</dbReference>
<protein>
    <submittedName>
        <fullName evidence="2">Uncharacterized protein LOC109722830</fullName>
    </submittedName>
</protein>
<gene>
    <name evidence="2" type="primary">LOC109722830</name>
</gene>
<evidence type="ECO:0000313" key="1">
    <source>
        <dbReference type="Proteomes" id="UP000515123"/>
    </source>
</evidence>
<reference evidence="2" key="2">
    <citation type="submission" date="2025-08" db="UniProtKB">
        <authorList>
            <consortium name="RefSeq"/>
        </authorList>
    </citation>
    <scope>IDENTIFICATION</scope>
    <source>
        <tissue evidence="2">Leaf</tissue>
    </source>
</reference>
<dbReference type="Pfam" id="PF04720">
    <property type="entry name" value="PDDEXK_6"/>
    <property type="match status" value="1"/>
</dbReference>
<organism evidence="1 2">
    <name type="scientific">Ananas comosus</name>
    <name type="common">Pineapple</name>
    <name type="synonym">Ananas ananas</name>
    <dbReference type="NCBI Taxonomy" id="4615"/>
    <lineage>
        <taxon>Eukaryota</taxon>
        <taxon>Viridiplantae</taxon>
        <taxon>Streptophyta</taxon>
        <taxon>Embryophyta</taxon>
        <taxon>Tracheophyta</taxon>
        <taxon>Spermatophyta</taxon>
        <taxon>Magnoliopsida</taxon>
        <taxon>Liliopsida</taxon>
        <taxon>Poales</taxon>
        <taxon>Bromeliaceae</taxon>
        <taxon>Bromelioideae</taxon>
        <taxon>Ananas</taxon>
    </lineage>
</organism>
<dbReference type="GeneID" id="109722830"/>
<proteinExistence type="predicted"/>
<name>A0A6P5GFF5_ANACO</name>
<dbReference type="InterPro" id="IPR006502">
    <property type="entry name" value="PDDEXK-like"/>
</dbReference>
<reference evidence="1" key="1">
    <citation type="journal article" date="2015" name="Nat. Genet.">
        <title>The pineapple genome and the evolution of CAM photosynthesis.</title>
        <authorList>
            <person name="Ming R."/>
            <person name="VanBuren R."/>
            <person name="Wai C.M."/>
            <person name="Tang H."/>
            <person name="Schatz M.C."/>
            <person name="Bowers J.E."/>
            <person name="Lyons E."/>
            <person name="Wang M.L."/>
            <person name="Chen J."/>
            <person name="Biggers E."/>
            <person name="Zhang J."/>
            <person name="Huang L."/>
            <person name="Zhang L."/>
            <person name="Miao W."/>
            <person name="Zhang J."/>
            <person name="Ye Z."/>
            <person name="Miao C."/>
            <person name="Lin Z."/>
            <person name="Wang H."/>
            <person name="Zhou H."/>
            <person name="Yim W.C."/>
            <person name="Priest H.D."/>
            <person name="Zheng C."/>
            <person name="Woodhouse M."/>
            <person name="Edger P.P."/>
            <person name="Guyot R."/>
            <person name="Guo H.B."/>
            <person name="Guo H."/>
            <person name="Zheng G."/>
            <person name="Singh R."/>
            <person name="Sharma A."/>
            <person name="Min X."/>
            <person name="Zheng Y."/>
            <person name="Lee H."/>
            <person name="Gurtowski J."/>
            <person name="Sedlazeck F.J."/>
            <person name="Harkess A."/>
            <person name="McKain M.R."/>
            <person name="Liao Z."/>
            <person name="Fang J."/>
            <person name="Liu J."/>
            <person name="Zhang X."/>
            <person name="Zhang Q."/>
            <person name="Hu W."/>
            <person name="Qin Y."/>
            <person name="Wang K."/>
            <person name="Chen L.Y."/>
            <person name="Shirley N."/>
            <person name="Lin Y.R."/>
            <person name="Liu L.Y."/>
            <person name="Hernandez A.G."/>
            <person name="Wright C.L."/>
            <person name="Bulone V."/>
            <person name="Tuskan G.A."/>
            <person name="Heath K."/>
            <person name="Zee F."/>
            <person name="Moore P.H."/>
            <person name="Sunkar R."/>
            <person name="Leebens-Mack J.H."/>
            <person name="Mockler T."/>
            <person name="Bennetzen J.L."/>
            <person name="Freeling M."/>
            <person name="Sankoff D."/>
            <person name="Paterson A.H."/>
            <person name="Zhu X."/>
            <person name="Yang X."/>
            <person name="Smith J.A."/>
            <person name="Cushman J.C."/>
            <person name="Paull R.E."/>
            <person name="Yu Q."/>
        </authorList>
    </citation>
    <scope>NUCLEOTIDE SEQUENCE [LARGE SCALE GENOMIC DNA]</scope>
    <source>
        <strain evidence="1">cv. F153</strain>
    </source>
</reference>
<keyword evidence="1" id="KW-1185">Reference proteome</keyword>
<accession>A0A6P5GFF5</accession>
<dbReference type="OrthoDB" id="548115at2759"/>
<dbReference type="PANTHER" id="PTHR31579">
    <property type="entry name" value="OS03G0796600 PROTEIN"/>
    <property type="match status" value="1"/>
</dbReference>
<dbReference type="RefSeq" id="XP_020106572.1">
    <property type="nucleotide sequence ID" value="XM_020250983.1"/>
</dbReference>
<dbReference type="PANTHER" id="PTHR31579:SF84">
    <property type="entry name" value="F21O3.6 PROTEIN"/>
    <property type="match status" value="1"/>
</dbReference>
<evidence type="ECO:0000313" key="2">
    <source>
        <dbReference type="RefSeq" id="XP_020106572.1"/>
    </source>
</evidence>
<dbReference type="AlphaFoldDB" id="A0A6P5GFF5"/>
<dbReference type="NCBIfam" id="TIGR01615">
    <property type="entry name" value="A_thal_3542"/>
    <property type="match status" value="1"/>
</dbReference>
<sequence>MPTSAMAAAAYIRPKRASAPLDAAARARLRGDEVAMGGYDSSGSEHAALSGLIHAFFESEAGGGDAVDGAAAASVAAATAVEDSDGGEESDAEDGDRAVKTAEEVRALLGAAGKGDSFRIRLTADVSAAVEALAAFQRSRSAFCRAVMARLRECGYNAGLCKARWDGSKGIAAGNYEYIDVVAAATADDGVGGRRYIIDVGFAAEFELARATEEYGRVAGALPAVAVARPEEVRRAVKAVAKAARRSLQSRGLSVPPWRKRRFMAAKWLGPYRRTTNPLPASAGAAAVAVAAAGGGDVVCRAVGFAAPLPQPERPCYYYY</sequence>